<organism evidence="4 5">
    <name type="scientific">Parvularcula marina</name>
    <dbReference type="NCBI Taxonomy" id="2292771"/>
    <lineage>
        <taxon>Bacteria</taxon>
        <taxon>Pseudomonadati</taxon>
        <taxon>Pseudomonadota</taxon>
        <taxon>Alphaproteobacteria</taxon>
        <taxon>Parvularculales</taxon>
        <taxon>Parvularculaceae</taxon>
        <taxon>Parvularcula</taxon>
    </lineage>
</organism>
<keyword evidence="2" id="KW-1005">Bacterial flagellum biogenesis</keyword>
<dbReference type="EMBL" id="QUQO01000001">
    <property type="protein sequence ID" value="RFB04724.1"/>
    <property type="molecule type" value="Genomic_DNA"/>
</dbReference>
<reference evidence="4 5" key="1">
    <citation type="submission" date="2018-08" db="EMBL/GenBank/DDBJ databases">
        <title>Parvularcula sp. SM1705, isolated from surface water of the South Sea China.</title>
        <authorList>
            <person name="Sun L."/>
        </authorList>
    </citation>
    <scope>NUCLEOTIDE SEQUENCE [LARGE SCALE GENOMIC DNA]</scope>
    <source>
        <strain evidence="4 5">SM1705</strain>
    </source>
</reference>
<keyword evidence="4" id="KW-0969">Cilium</keyword>
<evidence type="ECO:0000256" key="2">
    <source>
        <dbReference type="ARBA" id="ARBA00022795"/>
    </source>
</evidence>
<dbReference type="GO" id="GO:0044781">
    <property type="term" value="P:bacterial-type flagellum organization"/>
    <property type="evidence" value="ECO:0007669"/>
    <property type="project" value="UniProtKB-KW"/>
</dbReference>
<dbReference type="InterPro" id="IPR009967">
    <property type="entry name" value="Flagellum_FlbT"/>
</dbReference>
<dbReference type="GO" id="GO:0006402">
    <property type="term" value="P:mRNA catabolic process"/>
    <property type="evidence" value="ECO:0007669"/>
    <property type="project" value="InterPro"/>
</dbReference>
<keyword evidence="4" id="KW-0282">Flagellum</keyword>
<keyword evidence="1" id="KW-0678">Repressor</keyword>
<gene>
    <name evidence="4" type="primary">flbT</name>
    <name evidence="4" type="ORF">DX908_05185</name>
</gene>
<accession>A0A371RGZ5</accession>
<dbReference type="Pfam" id="PF07378">
    <property type="entry name" value="FlbT"/>
    <property type="match status" value="1"/>
</dbReference>
<name>A0A371RGZ5_9PROT</name>
<dbReference type="AlphaFoldDB" id="A0A371RGZ5"/>
<protein>
    <submittedName>
        <fullName evidence="4">Flagellar biosynthesis repressor FlbT</fullName>
    </submittedName>
</protein>
<dbReference type="GO" id="GO:0048027">
    <property type="term" value="F:mRNA 5'-UTR binding"/>
    <property type="evidence" value="ECO:0007669"/>
    <property type="project" value="InterPro"/>
</dbReference>
<evidence type="ECO:0000313" key="5">
    <source>
        <dbReference type="Proteomes" id="UP000264589"/>
    </source>
</evidence>
<sequence length="156" mass="17179">MAGGLTLSLKPREKFLVGGCLVENGPKKSSIKIIDESVRVLRLSDALHPDEVKTPVTRAYHLAQMILACAVEETDARQDLLNRLNELQMVFEETPACDLIARATEAAGLRRYHAVLGSLKTVIGLEAHLLEKILLEQQALTRNLADCELPRTAVAR</sequence>
<dbReference type="Proteomes" id="UP000264589">
    <property type="component" value="Unassembled WGS sequence"/>
</dbReference>
<dbReference type="RefSeq" id="WP_116391357.1">
    <property type="nucleotide sequence ID" value="NZ_QUQO01000001.1"/>
</dbReference>
<proteinExistence type="predicted"/>
<dbReference type="InParanoid" id="A0A371RGZ5"/>
<evidence type="ECO:0000256" key="3">
    <source>
        <dbReference type="ARBA" id="ARBA00022884"/>
    </source>
</evidence>
<keyword evidence="4" id="KW-0966">Cell projection</keyword>
<evidence type="ECO:0000256" key="1">
    <source>
        <dbReference type="ARBA" id="ARBA00022491"/>
    </source>
</evidence>
<dbReference type="GO" id="GO:1902209">
    <property type="term" value="P:negative regulation of bacterial-type flagellum assembly"/>
    <property type="evidence" value="ECO:0007669"/>
    <property type="project" value="InterPro"/>
</dbReference>
<dbReference type="OrthoDB" id="8561314at2"/>
<evidence type="ECO:0000313" key="4">
    <source>
        <dbReference type="EMBL" id="RFB04724.1"/>
    </source>
</evidence>
<comment type="caution">
    <text evidence="4">The sequence shown here is derived from an EMBL/GenBank/DDBJ whole genome shotgun (WGS) entry which is preliminary data.</text>
</comment>
<keyword evidence="3" id="KW-0694">RNA-binding</keyword>
<keyword evidence="5" id="KW-1185">Reference proteome</keyword>